<comment type="caution">
    <text evidence="1">The sequence shown here is derived from an EMBL/GenBank/DDBJ whole genome shotgun (WGS) entry which is preliminary data.</text>
</comment>
<keyword evidence="2" id="KW-1185">Reference proteome</keyword>
<reference evidence="1" key="1">
    <citation type="submission" date="2020-10" db="EMBL/GenBank/DDBJ databases">
        <authorList>
            <person name="Kikuchi T."/>
        </authorList>
    </citation>
    <scope>NUCLEOTIDE SEQUENCE</scope>
    <source>
        <strain evidence="1">NKZ352</strain>
    </source>
</reference>
<name>A0A8S1HU99_9PELO</name>
<sequence>MFQETPLPAIPLLNLYLPSATPPVAPLPNAITVPNAKPPAAKRTHIEEFVYSLNLNKPATQKENTLSRRTGELILDTPTKHQQRPTCASMVIDSVIDTGKPLSMGLAVGIRTVGHHTMTQIFEENVDVPLYKNLAPETIDFLKALVTSTTTVNPDKINKTGRRKCPRWKTMRTETYAALHNKYFGVPQEVGLSNVFVAGNRDDASDSVANFVLQSPLLWDIRHAVAAEIAIPTMLWRPQHPKPLQHLTFKC</sequence>
<accession>A0A8S1HU99</accession>
<evidence type="ECO:0000313" key="1">
    <source>
        <dbReference type="EMBL" id="CAD6200265.1"/>
    </source>
</evidence>
<protein>
    <submittedName>
        <fullName evidence="1">Uncharacterized protein</fullName>
    </submittedName>
</protein>
<dbReference type="AlphaFoldDB" id="A0A8S1HU99"/>
<proteinExistence type="predicted"/>
<feature type="non-terminal residue" evidence="1">
    <location>
        <position position="1"/>
    </location>
</feature>
<gene>
    <name evidence="1" type="ORF">CAUJ_LOCUS16162</name>
</gene>
<dbReference type="EMBL" id="CAJGYM010000278">
    <property type="protein sequence ID" value="CAD6200265.1"/>
    <property type="molecule type" value="Genomic_DNA"/>
</dbReference>
<dbReference type="Proteomes" id="UP000835052">
    <property type="component" value="Unassembled WGS sequence"/>
</dbReference>
<organism evidence="1 2">
    <name type="scientific">Caenorhabditis auriculariae</name>
    <dbReference type="NCBI Taxonomy" id="2777116"/>
    <lineage>
        <taxon>Eukaryota</taxon>
        <taxon>Metazoa</taxon>
        <taxon>Ecdysozoa</taxon>
        <taxon>Nematoda</taxon>
        <taxon>Chromadorea</taxon>
        <taxon>Rhabditida</taxon>
        <taxon>Rhabditina</taxon>
        <taxon>Rhabditomorpha</taxon>
        <taxon>Rhabditoidea</taxon>
        <taxon>Rhabditidae</taxon>
        <taxon>Peloderinae</taxon>
        <taxon>Caenorhabditis</taxon>
    </lineage>
</organism>
<evidence type="ECO:0000313" key="2">
    <source>
        <dbReference type="Proteomes" id="UP000835052"/>
    </source>
</evidence>